<protein>
    <recommendedName>
        <fullName evidence="3">RRM domain-containing protein</fullName>
    </recommendedName>
</protein>
<keyword evidence="2" id="KW-1185">Reference proteome</keyword>
<name>A0A328DZI0_9ASTE</name>
<accession>A0A328DZI0</accession>
<reference evidence="1 2" key="1">
    <citation type="submission" date="2018-06" db="EMBL/GenBank/DDBJ databases">
        <title>The Genome of Cuscuta australis (Dodder) Provides Insight into the Evolution of Plant Parasitism.</title>
        <authorList>
            <person name="Liu H."/>
        </authorList>
    </citation>
    <scope>NUCLEOTIDE SEQUENCE [LARGE SCALE GENOMIC DNA]</scope>
    <source>
        <strain evidence="2">cv. Yunnan</strain>
        <tissue evidence="1">Vines</tissue>
    </source>
</reference>
<dbReference type="PANTHER" id="PTHR33527">
    <property type="entry name" value="OS07G0274300 PROTEIN"/>
    <property type="match status" value="1"/>
</dbReference>
<evidence type="ECO:0000313" key="1">
    <source>
        <dbReference type="EMBL" id="RAL51144.1"/>
    </source>
</evidence>
<dbReference type="AlphaFoldDB" id="A0A328DZI0"/>
<dbReference type="Proteomes" id="UP000249390">
    <property type="component" value="Unassembled WGS sequence"/>
</dbReference>
<evidence type="ECO:0000313" key="2">
    <source>
        <dbReference type="Proteomes" id="UP000249390"/>
    </source>
</evidence>
<organism evidence="1 2">
    <name type="scientific">Cuscuta australis</name>
    <dbReference type="NCBI Taxonomy" id="267555"/>
    <lineage>
        <taxon>Eukaryota</taxon>
        <taxon>Viridiplantae</taxon>
        <taxon>Streptophyta</taxon>
        <taxon>Embryophyta</taxon>
        <taxon>Tracheophyta</taxon>
        <taxon>Spermatophyta</taxon>
        <taxon>Magnoliopsida</taxon>
        <taxon>eudicotyledons</taxon>
        <taxon>Gunneridae</taxon>
        <taxon>Pentapetalae</taxon>
        <taxon>asterids</taxon>
        <taxon>lamiids</taxon>
        <taxon>Solanales</taxon>
        <taxon>Convolvulaceae</taxon>
        <taxon>Cuscuteae</taxon>
        <taxon>Cuscuta</taxon>
        <taxon>Cuscuta subgen. Grammica</taxon>
        <taxon>Cuscuta sect. Cleistogrammica</taxon>
    </lineage>
</organism>
<proteinExistence type="predicted"/>
<dbReference type="EMBL" id="NQVE01000054">
    <property type="protein sequence ID" value="RAL51144.1"/>
    <property type="molecule type" value="Genomic_DNA"/>
</dbReference>
<comment type="caution">
    <text evidence="1">The sequence shown here is derived from an EMBL/GenBank/DDBJ whole genome shotgun (WGS) entry which is preliminary data.</text>
</comment>
<dbReference type="PANTHER" id="PTHR33527:SF14">
    <property type="entry name" value="OS07G0274300 PROTEIN"/>
    <property type="match status" value="1"/>
</dbReference>
<sequence>MGASRCEITDEMFRNFHTIDRRVYSILVFELGHDPFESVQTIALWIWLERTGFNNVVQKVLSLPRNLIKELAVEAMVCLKYINGDATLQCCEISLTQQTVGERFSPKFLLDNRVEASRGVQEVVAEVCVKALEDLMVVPPPREGRTMFATFSKGYPVSEQEIRGFFTEVLGDCIESVHMQAVKPPQAQQPLYARIIFFNPAAIDFILNGDHKAKFTINGKHVWMRKFVPPSQKNKLLIPNVPPTPPTSPPIIP</sequence>
<evidence type="ECO:0008006" key="3">
    <source>
        <dbReference type="Google" id="ProtNLM"/>
    </source>
</evidence>
<gene>
    <name evidence="1" type="ORF">DM860_005500</name>
</gene>